<dbReference type="Proteomes" id="UP000279959">
    <property type="component" value="Chromosome"/>
</dbReference>
<dbReference type="KEGG" id="sami:SAMIE_1004880"/>
<dbReference type="Gene3D" id="3.40.50.880">
    <property type="match status" value="1"/>
</dbReference>
<dbReference type="InterPro" id="IPR002818">
    <property type="entry name" value="DJ-1/PfpI"/>
</dbReference>
<evidence type="ECO:0000256" key="3">
    <source>
        <dbReference type="ARBA" id="ARBA00038493"/>
    </source>
</evidence>
<keyword evidence="2" id="KW-0456">Lyase</keyword>
<dbReference type="InterPro" id="IPR050325">
    <property type="entry name" value="Prot/Nucl_acid_deglycase"/>
</dbReference>
<comment type="similarity">
    <text evidence="3">Belongs to the peptidase C56 family. HSP31-like subfamily.</text>
</comment>
<keyword evidence="5" id="KW-0808">Transferase</keyword>
<evidence type="ECO:0000313" key="6">
    <source>
        <dbReference type="Proteomes" id="UP000279959"/>
    </source>
</evidence>
<accession>A0A494W2Z7</accession>
<dbReference type="CDD" id="cd03141">
    <property type="entry name" value="GATase1_Hsp31_like"/>
    <property type="match status" value="1"/>
</dbReference>
<sequence>MKILMIITSSPLGTWLAEVTRPYWHFSERGHEVTFASPQGGAIVWDKLSDPTLDGSFEANDLVSLGFLSSVALRKRLTETVPLADVDPEEFDGVHVAGGTGAAVDLYPNSDVERILEHFWAAGKVVGAICHGSIALANNVSRVAGKAATGFTLAEDIEAEAIYGPGFIPNFPQPVMEQAGIEFVHVEPQGVKVVVDGQLITGQNQQSASEYSLQFQHLLTGGTPVTTVA</sequence>
<evidence type="ECO:0000256" key="2">
    <source>
        <dbReference type="ARBA" id="ARBA00023239"/>
    </source>
</evidence>
<name>A0A494W2Z7_9SPHN</name>
<keyword evidence="1" id="KW-0346">Stress response</keyword>
<keyword evidence="6" id="KW-1185">Reference proteome</keyword>
<organism evidence="5 6">
    <name type="scientific">Sphingobium amiense</name>
    <dbReference type="NCBI Taxonomy" id="135719"/>
    <lineage>
        <taxon>Bacteria</taxon>
        <taxon>Pseudomonadati</taxon>
        <taxon>Pseudomonadota</taxon>
        <taxon>Alphaproteobacteria</taxon>
        <taxon>Sphingomonadales</taxon>
        <taxon>Sphingomonadaceae</taxon>
        <taxon>Sphingobium</taxon>
    </lineage>
</organism>
<dbReference type="RefSeq" id="WP_066697842.1">
    <property type="nucleotide sequence ID" value="NZ_AP018664.1"/>
</dbReference>
<protein>
    <submittedName>
        <fullName evidence="5">Type 1 glutamine amidotransferase domain-containing protein</fullName>
    </submittedName>
</protein>
<feature type="domain" description="DJ-1/PfpI" evidence="4">
    <location>
        <begin position="13"/>
        <end position="214"/>
    </location>
</feature>
<evidence type="ECO:0000256" key="1">
    <source>
        <dbReference type="ARBA" id="ARBA00023016"/>
    </source>
</evidence>
<keyword evidence="5" id="KW-0315">Glutamine amidotransferase</keyword>
<dbReference type="GO" id="GO:0019172">
    <property type="term" value="F:glyoxalase III activity"/>
    <property type="evidence" value="ECO:0007669"/>
    <property type="project" value="TreeGrafter"/>
</dbReference>
<dbReference type="GO" id="GO:0019243">
    <property type="term" value="P:methylglyoxal catabolic process to D-lactate via S-lactoyl-glutathione"/>
    <property type="evidence" value="ECO:0007669"/>
    <property type="project" value="TreeGrafter"/>
</dbReference>
<dbReference type="PANTHER" id="PTHR48094">
    <property type="entry name" value="PROTEIN/NUCLEIC ACID DEGLYCASE DJ-1-RELATED"/>
    <property type="match status" value="1"/>
</dbReference>
<dbReference type="AlphaFoldDB" id="A0A494W2Z7"/>
<evidence type="ECO:0000259" key="4">
    <source>
        <dbReference type="Pfam" id="PF01965"/>
    </source>
</evidence>
<dbReference type="InterPro" id="IPR029062">
    <property type="entry name" value="Class_I_gatase-like"/>
</dbReference>
<dbReference type="GO" id="GO:0016740">
    <property type="term" value="F:transferase activity"/>
    <property type="evidence" value="ECO:0007669"/>
    <property type="project" value="UniProtKB-KW"/>
</dbReference>
<evidence type="ECO:0000313" key="5">
    <source>
        <dbReference type="EMBL" id="BBD96987.1"/>
    </source>
</evidence>
<dbReference type="GO" id="GO:0005737">
    <property type="term" value="C:cytoplasm"/>
    <property type="evidence" value="ECO:0007669"/>
    <property type="project" value="TreeGrafter"/>
</dbReference>
<dbReference type="PANTHER" id="PTHR48094:SF11">
    <property type="entry name" value="GLUTATHIONE-INDEPENDENT GLYOXALASE HSP31-RELATED"/>
    <property type="match status" value="1"/>
</dbReference>
<dbReference type="SUPFAM" id="SSF52317">
    <property type="entry name" value="Class I glutamine amidotransferase-like"/>
    <property type="match status" value="1"/>
</dbReference>
<reference evidence="5 6" key="1">
    <citation type="submission" date="2018-05" db="EMBL/GenBank/DDBJ databases">
        <title>Complete Genome Sequence of the Nonylphenol-Degrading Bacterium Sphingobium amiense DSM 16289T.</title>
        <authorList>
            <person name="Ootsuka M."/>
            <person name="Nishizawa T."/>
            <person name="Ohta H."/>
        </authorList>
    </citation>
    <scope>NUCLEOTIDE SEQUENCE [LARGE SCALE GENOMIC DNA]</scope>
    <source>
        <strain evidence="5 6">DSM 16289</strain>
    </source>
</reference>
<proteinExistence type="inferred from homology"/>
<dbReference type="Pfam" id="PF01965">
    <property type="entry name" value="DJ-1_PfpI"/>
    <property type="match status" value="1"/>
</dbReference>
<gene>
    <name evidence="5" type="ORF">SAMIE_1004880</name>
</gene>
<dbReference type="EMBL" id="AP018664">
    <property type="protein sequence ID" value="BBD96987.1"/>
    <property type="molecule type" value="Genomic_DNA"/>
</dbReference>